<reference evidence="2" key="1">
    <citation type="submission" date="2021-01" db="EMBL/GenBank/DDBJ databases">
        <authorList>
            <person name="Corre E."/>
            <person name="Pelletier E."/>
            <person name="Niang G."/>
            <person name="Scheremetjew M."/>
            <person name="Finn R."/>
            <person name="Kale V."/>
            <person name="Holt S."/>
            <person name="Cochrane G."/>
            <person name="Meng A."/>
            <person name="Brown T."/>
            <person name="Cohen L."/>
        </authorList>
    </citation>
    <scope>NUCLEOTIDE SEQUENCE</scope>
    <source>
        <strain evidence="2">CCMP645</strain>
    </source>
</reference>
<feature type="region of interest" description="Disordered" evidence="1">
    <location>
        <begin position="1"/>
        <end position="31"/>
    </location>
</feature>
<feature type="compositionally biased region" description="Acidic residues" evidence="1">
    <location>
        <begin position="1"/>
        <end position="11"/>
    </location>
</feature>
<evidence type="ECO:0000256" key="1">
    <source>
        <dbReference type="SAM" id="MobiDB-lite"/>
    </source>
</evidence>
<proteinExistence type="predicted"/>
<gene>
    <name evidence="2" type="ORF">PCAR00345_LOCUS41321</name>
</gene>
<organism evidence="2">
    <name type="scientific">Chrysotila carterae</name>
    <name type="common">Marine alga</name>
    <name type="synonym">Syracosphaera carterae</name>
    <dbReference type="NCBI Taxonomy" id="13221"/>
    <lineage>
        <taxon>Eukaryota</taxon>
        <taxon>Haptista</taxon>
        <taxon>Haptophyta</taxon>
        <taxon>Prymnesiophyceae</taxon>
        <taxon>Isochrysidales</taxon>
        <taxon>Isochrysidaceae</taxon>
        <taxon>Chrysotila</taxon>
    </lineage>
</organism>
<accession>A0A7S4C6W0</accession>
<dbReference type="EMBL" id="HBIZ01067554">
    <property type="protein sequence ID" value="CAE0788612.1"/>
    <property type="molecule type" value="Transcribed_RNA"/>
</dbReference>
<protein>
    <submittedName>
        <fullName evidence="2">Uncharacterized protein</fullName>
    </submittedName>
</protein>
<evidence type="ECO:0000313" key="2">
    <source>
        <dbReference type="EMBL" id="CAE0788612.1"/>
    </source>
</evidence>
<dbReference type="AlphaFoldDB" id="A0A7S4C6W0"/>
<sequence length="121" mass="13239">METTDELEEPDWQSTSEAVRDAHRSVSVPPQHRCIPSSVSVDGMSLHSNFRLAPEVGTASDLAQPGGFRRAHVLADETASEKQITYAQVVRHDRTHHECMNAQAHACVGDSLCASMQLLSD</sequence>
<name>A0A7S4C6W0_CHRCT</name>